<dbReference type="SUPFAM" id="SSF53448">
    <property type="entry name" value="Nucleotide-diphospho-sugar transferases"/>
    <property type="match status" value="1"/>
</dbReference>
<feature type="region of interest" description="Disordered" evidence="7">
    <location>
        <begin position="227"/>
        <end position="252"/>
    </location>
</feature>
<keyword evidence="6 8" id="KW-0472">Membrane</keyword>
<dbReference type="GO" id="GO:0016758">
    <property type="term" value="F:hexosyltransferase activity"/>
    <property type="evidence" value="ECO:0007669"/>
    <property type="project" value="TreeGrafter"/>
</dbReference>
<dbReference type="RefSeq" id="WP_083261956.1">
    <property type="nucleotide sequence ID" value="NZ_CP043010.1"/>
</dbReference>
<evidence type="ECO:0000256" key="8">
    <source>
        <dbReference type="SAM" id="Phobius"/>
    </source>
</evidence>
<dbReference type="InterPro" id="IPR050321">
    <property type="entry name" value="Glycosyltr_2/OpgH_subfam"/>
</dbReference>
<dbReference type="PANTHER" id="PTHR43867">
    <property type="entry name" value="CELLULOSE SYNTHASE CATALYTIC SUBUNIT A [UDP-FORMING]"/>
    <property type="match status" value="1"/>
</dbReference>
<feature type="transmembrane region" description="Helical" evidence="8">
    <location>
        <begin position="581"/>
        <end position="604"/>
    </location>
</feature>
<keyword evidence="3" id="KW-0808">Transferase</keyword>
<evidence type="ECO:0000313" key="11">
    <source>
        <dbReference type="Proteomes" id="UP001163293"/>
    </source>
</evidence>
<evidence type="ECO:0000256" key="4">
    <source>
        <dbReference type="ARBA" id="ARBA00022692"/>
    </source>
</evidence>
<keyword evidence="11" id="KW-1185">Reference proteome</keyword>
<dbReference type="EMBL" id="CP101185">
    <property type="protein sequence ID" value="UYV96720.1"/>
    <property type="molecule type" value="Genomic_DNA"/>
</dbReference>
<organism evidence="10 11">
    <name type="scientific">Paenarthrobacter ureafaciens</name>
    <dbReference type="NCBI Taxonomy" id="37931"/>
    <lineage>
        <taxon>Bacteria</taxon>
        <taxon>Bacillati</taxon>
        <taxon>Actinomycetota</taxon>
        <taxon>Actinomycetes</taxon>
        <taxon>Micrococcales</taxon>
        <taxon>Micrococcaceae</taxon>
        <taxon>Paenarthrobacter</taxon>
    </lineage>
</organism>
<feature type="domain" description="Glycosyltransferase 2-like" evidence="9">
    <location>
        <begin position="401"/>
        <end position="624"/>
    </location>
</feature>
<comment type="subcellular location">
    <subcellularLocation>
        <location evidence="1">Membrane</location>
        <topology evidence="1">Multi-pass membrane protein</topology>
    </subcellularLocation>
</comment>
<evidence type="ECO:0000256" key="7">
    <source>
        <dbReference type="SAM" id="MobiDB-lite"/>
    </source>
</evidence>
<dbReference type="Pfam" id="PF13632">
    <property type="entry name" value="Glyco_trans_2_3"/>
    <property type="match status" value="1"/>
</dbReference>
<accession>A0AAX3EFQ7</accession>
<gene>
    <name evidence="10" type="ORF">NL394_16935</name>
</gene>
<feature type="transmembrane region" description="Helical" evidence="8">
    <location>
        <begin position="687"/>
        <end position="705"/>
    </location>
</feature>
<feature type="transmembrane region" description="Helical" evidence="8">
    <location>
        <begin position="54"/>
        <end position="73"/>
    </location>
</feature>
<evidence type="ECO:0000256" key="3">
    <source>
        <dbReference type="ARBA" id="ARBA00022679"/>
    </source>
</evidence>
<dbReference type="Proteomes" id="UP001163293">
    <property type="component" value="Chromosome"/>
</dbReference>
<feature type="region of interest" description="Disordered" evidence="7">
    <location>
        <begin position="1"/>
        <end position="42"/>
    </location>
</feature>
<feature type="transmembrane region" description="Helical" evidence="8">
    <location>
        <begin position="640"/>
        <end position="659"/>
    </location>
</feature>
<evidence type="ECO:0000313" key="10">
    <source>
        <dbReference type="EMBL" id="UYV96720.1"/>
    </source>
</evidence>
<keyword evidence="2" id="KW-0328">Glycosyltransferase</keyword>
<evidence type="ECO:0000256" key="5">
    <source>
        <dbReference type="ARBA" id="ARBA00022989"/>
    </source>
</evidence>
<protein>
    <submittedName>
        <fullName evidence="10">Glycosyltransferase family 2 protein</fullName>
    </submittedName>
</protein>
<dbReference type="Gene3D" id="3.90.550.10">
    <property type="entry name" value="Spore Coat Polysaccharide Biosynthesis Protein SpsA, Chain A"/>
    <property type="match status" value="1"/>
</dbReference>
<evidence type="ECO:0000256" key="2">
    <source>
        <dbReference type="ARBA" id="ARBA00022676"/>
    </source>
</evidence>
<dbReference type="GO" id="GO:0005886">
    <property type="term" value="C:plasma membrane"/>
    <property type="evidence" value="ECO:0007669"/>
    <property type="project" value="TreeGrafter"/>
</dbReference>
<name>A0AAX3EFQ7_PAEUR</name>
<proteinExistence type="predicted"/>
<feature type="transmembrane region" description="Helical" evidence="8">
    <location>
        <begin position="93"/>
        <end position="113"/>
    </location>
</feature>
<dbReference type="InterPro" id="IPR029044">
    <property type="entry name" value="Nucleotide-diphossugar_trans"/>
</dbReference>
<evidence type="ECO:0000259" key="9">
    <source>
        <dbReference type="Pfam" id="PF13632"/>
    </source>
</evidence>
<keyword evidence="5 8" id="KW-1133">Transmembrane helix</keyword>
<dbReference type="PANTHER" id="PTHR43867:SF2">
    <property type="entry name" value="CELLULOSE SYNTHASE CATALYTIC SUBUNIT A [UDP-FORMING]"/>
    <property type="match status" value="1"/>
</dbReference>
<dbReference type="InterPro" id="IPR001173">
    <property type="entry name" value="Glyco_trans_2-like"/>
</dbReference>
<feature type="transmembrane region" description="Helical" evidence="8">
    <location>
        <begin position="717"/>
        <end position="737"/>
    </location>
</feature>
<sequence>MTDQLVDSPDLVPNSGTAIDEPSEAKGRKRQWGSERRSEPLPIVHPKPSARKIVLGRLAILVTVGAWMYYVVSTIIREFINNPNPGFRFTIESVSYVVVVTFLTFSALMYLMARQGALYRFREHRRVPRGELDNHFADYQHGITVLVPSYAEEPGVVRATLWSAALQEFPDLRVVLLLDDPPNPTDPEKARRLDETRALAGQIERALSAPAARANSALAAYRARRNGPVDPAAGSASPATKKTGKQKGAQQKLRDLDELDLLIAEYEAAAEWLEAMAEAESVHDHVDEFFVDLVIMGLARELRLVLLALTSAKAQGALPAPERMEQLYLRLTWIFNGRLESFERKRYASLSHEANKAMNLNAYISLMGQRWRKEEAGGATLLRPATTPHEDDLVVPDSTYLLTLDADSLLLRDYCLRLVYFLESAGNERVAVTQTPYSSFRGAPTRIERIAGATTDIQHILHQGMSYYGATFWVGANAIIRKRALEDIVEVETVGGFEVRTYIQDRTVIEDTESSIDLGAHGWTLVNYPERLSYSATPPDFGSLVVQRRRWANGGLLILPKLWNQLSQRRLQRERILIREVLLRVNYMASICWASFGLLFLLAYPYDSRLLSPAVFVAALPYFLCMGSDLRDCGHRFSDIFRIYGFNLILLPVNLAGVLKSLQQGLTGDKIPFVRTPKVKNRTAAPAIYVLIPYLIVAFSVLTIWRDWQQGNWGNVAFATLNAVLAMTCIQAYIGLWNSVVDISLGALNWLYVSPKSKAGKEPVVVPKSAEEVDWESILYHGDRRLNRDLRGGTDRRRRISLR</sequence>
<keyword evidence="4 8" id="KW-0812">Transmembrane</keyword>
<evidence type="ECO:0000256" key="1">
    <source>
        <dbReference type="ARBA" id="ARBA00004141"/>
    </source>
</evidence>
<evidence type="ECO:0000256" key="6">
    <source>
        <dbReference type="ARBA" id="ARBA00023136"/>
    </source>
</evidence>
<reference evidence="10" key="1">
    <citation type="submission" date="2022-07" db="EMBL/GenBank/DDBJ databases">
        <authorList>
            <person name="Wu T."/>
        </authorList>
    </citation>
    <scope>NUCLEOTIDE SEQUENCE</scope>
    <source>
        <strain evidence="10">SD-1</strain>
    </source>
</reference>
<dbReference type="AlphaFoldDB" id="A0AAX3EFQ7"/>